<dbReference type="GO" id="GO:0008233">
    <property type="term" value="F:peptidase activity"/>
    <property type="evidence" value="ECO:0007669"/>
    <property type="project" value="InterPro"/>
</dbReference>
<name>A0A3B1BCY3_9ZZZZ</name>
<organism evidence="2">
    <name type="scientific">hydrothermal vent metagenome</name>
    <dbReference type="NCBI Taxonomy" id="652676"/>
    <lineage>
        <taxon>unclassified sequences</taxon>
        <taxon>metagenomes</taxon>
        <taxon>ecological metagenomes</taxon>
    </lineage>
</organism>
<feature type="transmembrane region" description="Helical" evidence="1">
    <location>
        <begin position="6"/>
        <end position="21"/>
    </location>
</feature>
<keyword evidence="1" id="KW-0812">Transmembrane</keyword>
<dbReference type="PANTHER" id="PTHR36844">
    <property type="entry name" value="PROTEASE PRSW"/>
    <property type="match status" value="1"/>
</dbReference>
<dbReference type="AlphaFoldDB" id="A0A3B1BCY3"/>
<keyword evidence="1" id="KW-0472">Membrane</keyword>
<gene>
    <name evidence="2" type="ORF">MNBD_IGNAVI01-3115</name>
</gene>
<proteinExistence type="predicted"/>
<feature type="transmembrane region" description="Helical" evidence="1">
    <location>
        <begin position="201"/>
        <end position="223"/>
    </location>
</feature>
<protein>
    <recommendedName>
        <fullName evidence="3">PrsW family intramembrane metalloprotease</fullName>
    </recommendedName>
</protein>
<dbReference type="Pfam" id="PF13367">
    <property type="entry name" value="PrsW-protease"/>
    <property type="match status" value="1"/>
</dbReference>
<evidence type="ECO:0000313" key="2">
    <source>
        <dbReference type="EMBL" id="VAX16136.1"/>
    </source>
</evidence>
<keyword evidence="1" id="KW-1133">Transmembrane helix</keyword>
<reference evidence="2" key="1">
    <citation type="submission" date="2018-06" db="EMBL/GenBank/DDBJ databases">
        <authorList>
            <person name="Zhirakovskaya E."/>
        </authorList>
    </citation>
    <scope>NUCLEOTIDE SEQUENCE</scope>
</reference>
<feature type="transmembrane region" description="Helical" evidence="1">
    <location>
        <begin position="135"/>
        <end position="163"/>
    </location>
</feature>
<feature type="transmembrane region" description="Helical" evidence="1">
    <location>
        <begin position="33"/>
        <end position="52"/>
    </location>
</feature>
<dbReference type="EMBL" id="UOGD01000045">
    <property type="protein sequence ID" value="VAX16136.1"/>
    <property type="molecule type" value="Genomic_DNA"/>
</dbReference>
<feature type="transmembrane region" description="Helical" evidence="1">
    <location>
        <begin position="175"/>
        <end position="195"/>
    </location>
</feature>
<evidence type="ECO:0008006" key="3">
    <source>
        <dbReference type="Google" id="ProtNLM"/>
    </source>
</evidence>
<accession>A0A3B1BCY3</accession>
<sequence length="314" mass="35929">MILISLIAAAIPMLFYLILLWKFDKYEPEPLQFVIFHFLWGASIAVALGFLGSKVLSFPLEILVQEPEKASFIQIILVAPIMEELSKGLLLFWTVNNKRFDNLTDGLVYGGAIGLGFGMTENFLYYVIFGDTITSLIWLIIIRSGFSAVMHSMSTAAFGALLSASKYSKERNKKLLVIVGFIIAVSIHFIWNLSVSFSETFLFGMLFIVVIVGIFIAVFIFALQFEKQVIKKKLSDEIPEEYIRILISSLRNSKGWFIEEYRKEFIDTSITLAFRKHEFEISPKKEEHYINDIHKLRITIQELLALNNNTENIL</sequence>
<dbReference type="InterPro" id="IPR026898">
    <property type="entry name" value="PrsW"/>
</dbReference>
<evidence type="ECO:0000256" key="1">
    <source>
        <dbReference type="SAM" id="Phobius"/>
    </source>
</evidence>
<dbReference type="PANTHER" id="PTHR36844:SF1">
    <property type="entry name" value="PROTEASE PRSW"/>
    <property type="match status" value="1"/>
</dbReference>
<feature type="transmembrane region" description="Helical" evidence="1">
    <location>
        <begin position="107"/>
        <end position="129"/>
    </location>
</feature>